<dbReference type="Proteomes" id="UP000215453">
    <property type="component" value="Chromosome 16"/>
</dbReference>
<evidence type="ECO:0000256" key="1">
    <source>
        <dbReference type="SAM" id="SignalP"/>
    </source>
</evidence>
<name>A0A1Y6M0R6_ZYMTR</name>
<dbReference type="AlphaFoldDB" id="A0A1Y6M0R6"/>
<protein>
    <submittedName>
        <fullName evidence="2">Uncharacterized protein</fullName>
    </submittedName>
</protein>
<gene>
    <name evidence="2" type="ORF">ZT1A5_G11698</name>
</gene>
<accession>A0A1Y6M0R6</accession>
<evidence type="ECO:0000313" key="3">
    <source>
        <dbReference type="Proteomes" id="UP000215453"/>
    </source>
</evidence>
<sequence length="189" mass="19876">MSLDSFCWVVAVTALISRVVTGSVGKAPDPVGNELGRPLPFDDRMPLGEAGMSPVGTIKDGRASDPVGREVGTVLVTAGIVGIVVRRRNGSSGEELAGAGDTLFEGPSELGGRIMTEALAWLHAHLLSLVLLTSNTTIPCRAANFPRACSPPFDTKRSFWAPVSQGSEPAFAAEIKAWSHADDSTERSF</sequence>
<reference evidence="2 3" key="1">
    <citation type="submission" date="2016-10" db="EMBL/GenBank/DDBJ databases">
        <authorList>
            <person name="Varghese N."/>
        </authorList>
    </citation>
    <scope>NUCLEOTIDE SEQUENCE [LARGE SCALE GENOMIC DNA]</scope>
</reference>
<feature type="signal peptide" evidence="1">
    <location>
        <begin position="1"/>
        <end position="22"/>
    </location>
</feature>
<evidence type="ECO:0000313" key="2">
    <source>
        <dbReference type="EMBL" id="SMY30247.1"/>
    </source>
</evidence>
<proteinExistence type="predicted"/>
<dbReference type="EMBL" id="LT882691">
    <property type="protein sequence ID" value="SMY30247.1"/>
    <property type="molecule type" value="Genomic_DNA"/>
</dbReference>
<organism evidence="2 3">
    <name type="scientific">Zymoseptoria tritici ST99CH_1A5</name>
    <dbReference type="NCBI Taxonomy" id="1276529"/>
    <lineage>
        <taxon>Eukaryota</taxon>
        <taxon>Fungi</taxon>
        <taxon>Dikarya</taxon>
        <taxon>Ascomycota</taxon>
        <taxon>Pezizomycotina</taxon>
        <taxon>Dothideomycetes</taxon>
        <taxon>Dothideomycetidae</taxon>
        <taxon>Mycosphaerellales</taxon>
        <taxon>Mycosphaerellaceae</taxon>
        <taxon>Zymoseptoria</taxon>
    </lineage>
</organism>
<keyword evidence="1" id="KW-0732">Signal</keyword>
<feature type="chain" id="PRO_5012644776" evidence="1">
    <location>
        <begin position="23"/>
        <end position="189"/>
    </location>
</feature>